<comment type="caution">
    <text evidence="3">The sequence shown here is derived from an EMBL/GenBank/DDBJ whole genome shotgun (WGS) entry which is preliminary data.</text>
</comment>
<dbReference type="Pfam" id="PF10536">
    <property type="entry name" value="PMD"/>
    <property type="match status" value="1"/>
</dbReference>
<keyword evidence="4" id="KW-1185">Reference proteome</keyword>
<feature type="domain" description="Aminotransferase-like plant mobile" evidence="2">
    <location>
        <begin position="2"/>
        <end position="145"/>
    </location>
</feature>
<accession>A0ABR0ME94</accession>
<dbReference type="EMBL" id="JARKNE010000013">
    <property type="protein sequence ID" value="KAK5771597.1"/>
    <property type="molecule type" value="Genomic_DNA"/>
</dbReference>
<dbReference type="PANTHER" id="PTHR46033">
    <property type="entry name" value="PROTEIN MAIN-LIKE 2"/>
    <property type="match status" value="1"/>
</dbReference>
<evidence type="ECO:0000313" key="4">
    <source>
        <dbReference type="Proteomes" id="UP001358586"/>
    </source>
</evidence>
<protein>
    <recommendedName>
        <fullName evidence="2">Aminotransferase-like plant mobile domain-containing protein</fullName>
    </recommendedName>
</protein>
<sequence>MLIILYRKLCRATKHGVSNMVGCLGLLQPWALYIMPFVAAARHQPYSWPLVNRWATFSGIGVSQTLIIYFQMIKTFVGVKLIYINMMSYSEPNIAAFIPQWVHAKAHVWCTNTLVFNFSTVEWYNTDQVMRQFRCRQFLLVDPQKFVDVHDKTMRWKHKTDWSV</sequence>
<gene>
    <name evidence="3" type="ORF">PVK06_047820</name>
</gene>
<evidence type="ECO:0000259" key="2">
    <source>
        <dbReference type="Pfam" id="PF10536"/>
    </source>
</evidence>
<dbReference type="Proteomes" id="UP001358586">
    <property type="component" value="Chromosome 13"/>
</dbReference>
<evidence type="ECO:0000256" key="1">
    <source>
        <dbReference type="SAM" id="Phobius"/>
    </source>
</evidence>
<organism evidence="3 4">
    <name type="scientific">Gossypium arboreum</name>
    <name type="common">Tree cotton</name>
    <name type="synonym">Gossypium nanking</name>
    <dbReference type="NCBI Taxonomy" id="29729"/>
    <lineage>
        <taxon>Eukaryota</taxon>
        <taxon>Viridiplantae</taxon>
        <taxon>Streptophyta</taxon>
        <taxon>Embryophyta</taxon>
        <taxon>Tracheophyta</taxon>
        <taxon>Spermatophyta</taxon>
        <taxon>Magnoliopsida</taxon>
        <taxon>eudicotyledons</taxon>
        <taxon>Gunneridae</taxon>
        <taxon>Pentapetalae</taxon>
        <taxon>rosids</taxon>
        <taxon>malvids</taxon>
        <taxon>Malvales</taxon>
        <taxon>Malvaceae</taxon>
        <taxon>Malvoideae</taxon>
        <taxon>Gossypium</taxon>
    </lineage>
</organism>
<keyword evidence="1" id="KW-0472">Membrane</keyword>
<proteinExistence type="predicted"/>
<feature type="transmembrane region" description="Helical" evidence="1">
    <location>
        <begin position="21"/>
        <end position="42"/>
    </location>
</feature>
<name>A0ABR0ME94_GOSAR</name>
<keyword evidence="1" id="KW-0812">Transmembrane</keyword>
<evidence type="ECO:0000313" key="3">
    <source>
        <dbReference type="EMBL" id="KAK5771597.1"/>
    </source>
</evidence>
<dbReference type="InterPro" id="IPR019557">
    <property type="entry name" value="AminoTfrase-like_pln_mobile"/>
</dbReference>
<reference evidence="3 4" key="1">
    <citation type="submission" date="2023-03" db="EMBL/GenBank/DDBJ databases">
        <title>WGS of Gossypium arboreum.</title>
        <authorList>
            <person name="Yu D."/>
        </authorList>
    </citation>
    <scope>NUCLEOTIDE SEQUENCE [LARGE SCALE GENOMIC DNA]</scope>
    <source>
        <tissue evidence="3">Leaf</tissue>
    </source>
</reference>
<dbReference type="InterPro" id="IPR044824">
    <property type="entry name" value="MAIN-like"/>
</dbReference>
<dbReference type="PANTHER" id="PTHR46033:SF8">
    <property type="entry name" value="PROTEIN MAINTENANCE OF MERISTEMS-LIKE"/>
    <property type="match status" value="1"/>
</dbReference>
<feature type="transmembrane region" description="Helical" evidence="1">
    <location>
        <begin position="54"/>
        <end position="77"/>
    </location>
</feature>
<keyword evidence="1" id="KW-1133">Transmembrane helix</keyword>